<dbReference type="GO" id="GO:0000145">
    <property type="term" value="C:exocyst"/>
    <property type="evidence" value="ECO:0007669"/>
    <property type="project" value="InterPro"/>
</dbReference>
<organism evidence="6 7">
    <name type="scientific">Adiantum capillus-veneris</name>
    <name type="common">Maidenhair fern</name>
    <dbReference type="NCBI Taxonomy" id="13818"/>
    <lineage>
        <taxon>Eukaryota</taxon>
        <taxon>Viridiplantae</taxon>
        <taxon>Streptophyta</taxon>
        <taxon>Embryophyta</taxon>
        <taxon>Tracheophyta</taxon>
        <taxon>Polypodiopsida</taxon>
        <taxon>Polypodiidae</taxon>
        <taxon>Polypodiales</taxon>
        <taxon>Pteridineae</taxon>
        <taxon>Pteridaceae</taxon>
        <taxon>Vittarioideae</taxon>
        <taxon>Adiantum</taxon>
    </lineage>
</organism>
<protein>
    <recommendedName>
        <fullName evidence="5">Exocyst component Exo84 C-terminal domain-containing protein</fullName>
    </recommendedName>
</protein>
<dbReference type="Gene3D" id="1.20.58.1220">
    <property type="entry name" value="Exo84p, C-terminal helical domain"/>
    <property type="match status" value="1"/>
</dbReference>
<evidence type="ECO:0000313" key="7">
    <source>
        <dbReference type="Proteomes" id="UP000886520"/>
    </source>
</evidence>
<evidence type="ECO:0000259" key="5">
    <source>
        <dbReference type="Pfam" id="PF16528"/>
    </source>
</evidence>
<evidence type="ECO:0000256" key="4">
    <source>
        <dbReference type="ARBA" id="ARBA00022927"/>
    </source>
</evidence>
<accession>A0A9D4UX67</accession>
<dbReference type="EMBL" id="JABFUD020000009">
    <property type="protein sequence ID" value="KAI5075561.1"/>
    <property type="molecule type" value="Genomic_DNA"/>
</dbReference>
<evidence type="ECO:0000313" key="6">
    <source>
        <dbReference type="EMBL" id="KAI5075561.1"/>
    </source>
</evidence>
<name>A0A9D4UX67_ADICA</name>
<evidence type="ECO:0000256" key="1">
    <source>
        <dbReference type="ARBA" id="ARBA00007210"/>
    </source>
</evidence>
<keyword evidence="7" id="KW-1185">Reference proteome</keyword>
<dbReference type="Pfam" id="PF16528">
    <property type="entry name" value="Exo84_C"/>
    <property type="match status" value="1"/>
</dbReference>
<dbReference type="GO" id="GO:0006893">
    <property type="term" value="P:Golgi to plasma membrane transport"/>
    <property type="evidence" value="ECO:0007669"/>
    <property type="project" value="TreeGrafter"/>
</dbReference>
<dbReference type="AlphaFoldDB" id="A0A9D4UX67"/>
<dbReference type="PANTHER" id="PTHR21426">
    <property type="entry name" value="EXOCYST COMPLEX COMPONENT 8"/>
    <property type="match status" value="1"/>
</dbReference>
<gene>
    <name evidence="6" type="ORF">GOP47_0009637</name>
</gene>
<comment type="similarity">
    <text evidence="1">Belongs to the EXO84 family.</text>
</comment>
<evidence type="ECO:0000256" key="2">
    <source>
        <dbReference type="ARBA" id="ARBA00022448"/>
    </source>
</evidence>
<dbReference type="SUPFAM" id="SSF74788">
    <property type="entry name" value="Cullin repeat-like"/>
    <property type="match status" value="1"/>
</dbReference>
<dbReference type="GO" id="GO:0006887">
    <property type="term" value="P:exocytosis"/>
    <property type="evidence" value="ECO:0007669"/>
    <property type="project" value="UniProtKB-KW"/>
</dbReference>
<feature type="domain" description="Exocyst component Exo84 C-terminal" evidence="5">
    <location>
        <begin position="169"/>
        <end position="376"/>
    </location>
</feature>
<proteinExistence type="inferred from homology"/>
<dbReference type="InterPro" id="IPR032403">
    <property type="entry name" value="Exo84_C"/>
</dbReference>
<dbReference type="InterPro" id="IPR042561">
    <property type="entry name" value="Exo84_C_1"/>
</dbReference>
<comment type="caution">
    <text evidence="6">The sequence shown here is derived from an EMBL/GenBank/DDBJ whole genome shotgun (WGS) entry which is preliminary data.</text>
</comment>
<keyword evidence="4" id="KW-0653">Protein transport</keyword>
<dbReference type="Pfam" id="PF08700">
    <property type="entry name" value="VPS51_Exo84_N"/>
    <property type="match status" value="1"/>
</dbReference>
<keyword evidence="2" id="KW-0813">Transport</keyword>
<dbReference type="GO" id="GO:0015031">
    <property type="term" value="P:protein transport"/>
    <property type="evidence" value="ECO:0007669"/>
    <property type="project" value="UniProtKB-KW"/>
</dbReference>
<keyword evidence="3" id="KW-0268">Exocytosis</keyword>
<dbReference type="InterPro" id="IPR016159">
    <property type="entry name" value="Cullin_repeat-like_dom_sf"/>
</dbReference>
<dbReference type="PANTHER" id="PTHR21426:SF12">
    <property type="entry name" value="EXOCYST COMPLEX COMPONENT 8"/>
    <property type="match status" value="1"/>
</dbReference>
<dbReference type="InterPro" id="IPR042560">
    <property type="entry name" value="Exo84_C_2"/>
</dbReference>
<dbReference type="OrthoDB" id="642193at2759"/>
<dbReference type="Gene3D" id="1.20.58.1210">
    <property type="entry name" value="Exo84p, N-terminal helical domain"/>
    <property type="match status" value="1"/>
</dbReference>
<evidence type="ECO:0000256" key="3">
    <source>
        <dbReference type="ARBA" id="ARBA00022483"/>
    </source>
</evidence>
<dbReference type="Proteomes" id="UP000886520">
    <property type="component" value="Chromosome 9"/>
</dbReference>
<reference evidence="6" key="1">
    <citation type="submission" date="2021-01" db="EMBL/GenBank/DDBJ databases">
        <title>Adiantum capillus-veneris genome.</title>
        <authorList>
            <person name="Fang Y."/>
            <person name="Liao Q."/>
        </authorList>
    </citation>
    <scope>NUCLEOTIDE SEQUENCE</scope>
    <source>
        <strain evidence="6">H3</strain>
        <tissue evidence="6">Leaf</tissue>
    </source>
</reference>
<dbReference type="InterPro" id="IPR033961">
    <property type="entry name" value="Exo84"/>
</dbReference>
<sequence length="728" mass="81383">MSSKPCNPVKDTYVNLLGKPSVRSRALHLSLGNGTHFDRHHPETELLIDELRSAKLKRSDGCIFSDSKYVTMSEKGLRHLCAELANLKKASTDEMCQHVYANYKAFISTSLELSELEGEIINMRTLVSEQASLIHGLVDAVQLEFISDKVDVASERDPVVEENQASLQDIEMILDNLDVFIAERSVNEAVATLYEGEEMIMQISEDDQAGDTLIKQLQTTLSERRERLTNQLVEVVQHASTSRRELCSAISSLCRLGEGHHAHSLLLKVHKQKLLSNVQGLRASSTWYGGAYTFTLSQFVFSALSQAAKDSQFLFGEQASCVSELLLWVSDEVADFASLVERHVLLPASTTGCLHAAVECVQTALGYCSLLEDEGLMLCPTLLKLFRPILEKTLQAYVQHIKDSVVALALVDDWVVSFPSGAHLKLSTSAQKFQKLMLEFFEDAVPLANMQLGGLLLDNCGYLLDCYVDILVKAIPKPRFDTSSDAKDVILAKTERQQLGLWANASAFAEDILPREEARKRAQSTASSSRGSETREWKRRLQRSVERLRDLYCQNQVLDLFFNEEGLSNFNADAYLLLEDDTDISQAMPSPLCQELFFKLNKLNQVSGDVLPGRERTTVSLLSKLLETFVFFILEDHGFWEGIEAGARPLGQAGLQKFMLDMHFVIQIATQGHYSTRRIGTVVLEIINRAIEAFDAEGLDPYSILPEDEWFLQLAASCMEKLSFQNSA</sequence>